<dbReference type="Proteomes" id="UP000887576">
    <property type="component" value="Unplaced"/>
</dbReference>
<organism evidence="1 2">
    <name type="scientific">Panagrolaimus sp. JU765</name>
    <dbReference type="NCBI Taxonomy" id="591449"/>
    <lineage>
        <taxon>Eukaryota</taxon>
        <taxon>Metazoa</taxon>
        <taxon>Ecdysozoa</taxon>
        <taxon>Nematoda</taxon>
        <taxon>Chromadorea</taxon>
        <taxon>Rhabditida</taxon>
        <taxon>Tylenchina</taxon>
        <taxon>Panagrolaimomorpha</taxon>
        <taxon>Panagrolaimoidea</taxon>
        <taxon>Panagrolaimidae</taxon>
        <taxon>Panagrolaimus</taxon>
    </lineage>
</organism>
<dbReference type="WBParaSite" id="JU765_v2.g17278.t1">
    <property type="protein sequence ID" value="JU765_v2.g17278.t1"/>
    <property type="gene ID" value="JU765_v2.g17278"/>
</dbReference>
<accession>A0AC34QL84</accession>
<reference evidence="2" key="1">
    <citation type="submission" date="2022-11" db="UniProtKB">
        <authorList>
            <consortium name="WormBaseParasite"/>
        </authorList>
    </citation>
    <scope>IDENTIFICATION</scope>
</reference>
<name>A0AC34QL84_9BILA</name>
<sequence>MLAIRKDKDLYRLNAYRLMLFMSYFDTAQLVVHAITGVFNAFQTTFNHTFAKLLGCVATPSYITYAVMTIILSLNRLTQLCFPTLDKRLFSKKTMKFWYGIGLLFFATFSLALASPFATIIYFPEYWSWDYDRENYSWSVYVQKVEMIIEIGGIPISGLIYFYVFCVLITKRRKFTKSKNYRAELKVLIQAVIITIYCSILNIFWHNYQVLLPATNLAWSLLNFMWIINAAVNPVIYYIVNATIRKNSRFKSSATDAITMITKTPMFAKAVTTSTIMSKAKPFFGQKRVVFLN</sequence>
<evidence type="ECO:0000313" key="1">
    <source>
        <dbReference type="Proteomes" id="UP000887576"/>
    </source>
</evidence>
<proteinExistence type="predicted"/>
<protein>
    <submittedName>
        <fullName evidence="2">7TM GPCR serpentine receptor class x (Srx) domain-containing protein</fullName>
    </submittedName>
</protein>
<evidence type="ECO:0000313" key="2">
    <source>
        <dbReference type="WBParaSite" id="JU765_v2.g17278.t1"/>
    </source>
</evidence>